<keyword evidence="1" id="KW-0677">Repeat</keyword>
<evidence type="ECO:0000256" key="5">
    <source>
        <dbReference type="SAM" id="MobiDB-lite"/>
    </source>
</evidence>
<protein>
    <submittedName>
        <fullName evidence="7">ABC-F family ATP-binding cassette domain-containing protein</fullName>
    </submittedName>
</protein>
<dbReference type="CDD" id="cd03221">
    <property type="entry name" value="ABCF_EF-3"/>
    <property type="match status" value="2"/>
</dbReference>
<evidence type="ECO:0000259" key="6">
    <source>
        <dbReference type="PROSITE" id="PS50893"/>
    </source>
</evidence>
<accession>A0A833HQP3</accession>
<evidence type="ECO:0000256" key="4">
    <source>
        <dbReference type="SAM" id="Coils"/>
    </source>
</evidence>
<sequence>MIILSCNNISKAFGIDIILKDISFNLQKGEKVGLVGLNGAGKSTLFRILTGELSYDTGDLYIAKSTRIGFLQQSEVFAVDSTVYNEALSIFQHLIDMEENLRRLEKEIAVMANNHDSNLDEVMEEYSQLTHSFEQNNGYGFKSEAKGILKGLGFSEEEFQQPVIQLSGGEKTRLSLAKLLLSKPDILLLDEPTNHLDIQAVEWLEGFIKDYNGTVFMISHDRFFLDQLVMRVLEIENHCITSYNGNYTTFVEKKRVIREQQTKAYENQQKEIEKQKDIIRRLRQHGTEKLMNRAKSREKQLAKVEEIEGPLEFNKRARIKFEVKTKSGDNVLFVDNLQKSFDNTPIFKNVSFRIYREEKVALIGPNGIGKSTIFKILTNELEATDGNFQLGHHVKIGYYHQDQGNLNPLNNVLEEIWQDHPLRTEGEIRGLLGRFLFHGDDIYKSISSLSGGEEARISLLKLILSDTNFLLLDEPTNHLDIQSKEVLEEALLDYEGTILAISHDRYFLNRVSNKVIELSSEGTAIFLGNYDYYIFKKKEKKELDNTEVKEEKTKTQIKEEKRKEREDKNRIKEEKRNCKRLEDEIQRLEGELLDLEELMCQEEVYSNPEKSKEIQFKTMATKKELEELYLQWEASITLLSEIQ</sequence>
<organism evidence="7 8">
    <name type="scientific">Alkaliphilus serpentinus</name>
    <dbReference type="NCBI Taxonomy" id="1482731"/>
    <lineage>
        <taxon>Bacteria</taxon>
        <taxon>Bacillati</taxon>
        <taxon>Bacillota</taxon>
        <taxon>Clostridia</taxon>
        <taxon>Peptostreptococcales</taxon>
        <taxon>Natronincolaceae</taxon>
        <taxon>Alkaliphilus</taxon>
    </lineage>
</organism>
<comment type="caution">
    <text evidence="7">The sequence shown here is derived from an EMBL/GenBank/DDBJ whole genome shotgun (WGS) entry which is preliminary data.</text>
</comment>
<evidence type="ECO:0000256" key="1">
    <source>
        <dbReference type="ARBA" id="ARBA00022737"/>
    </source>
</evidence>
<dbReference type="Gene3D" id="3.40.50.300">
    <property type="entry name" value="P-loop containing nucleotide triphosphate hydrolases"/>
    <property type="match status" value="2"/>
</dbReference>
<dbReference type="Pfam" id="PF16326">
    <property type="entry name" value="ABC_tran_CTD"/>
    <property type="match status" value="1"/>
</dbReference>
<dbReference type="PROSITE" id="PS00211">
    <property type="entry name" value="ABC_TRANSPORTER_1"/>
    <property type="match status" value="1"/>
</dbReference>
<dbReference type="EMBL" id="WBZB01000011">
    <property type="protein sequence ID" value="KAB3532077.1"/>
    <property type="molecule type" value="Genomic_DNA"/>
</dbReference>
<dbReference type="InterPro" id="IPR051309">
    <property type="entry name" value="ABCF_ATPase"/>
</dbReference>
<dbReference type="Proteomes" id="UP000465601">
    <property type="component" value="Unassembled WGS sequence"/>
</dbReference>
<feature type="domain" description="ABC transporter" evidence="6">
    <location>
        <begin position="332"/>
        <end position="546"/>
    </location>
</feature>
<dbReference type="FunFam" id="3.40.50.300:FF:000309">
    <property type="entry name" value="ABC transporter ATP-binding protein"/>
    <property type="match status" value="1"/>
</dbReference>
<name>A0A833HQP3_9FIRM</name>
<dbReference type="GO" id="GO:0016887">
    <property type="term" value="F:ATP hydrolysis activity"/>
    <property type="evidence" value="ECO:0007669"/>
    <property type="project" value="InterPro"/>
</dbReference>
<dbReference type="Pfam" id="PF00005">
    <property type="entry name" value="ABC_tran"/>
    <property type="match status" value="2"/>
</dbReference>
<evidence type="ECO:0000313" key="8">
    <source>
        <dbReference type="Proteomes" id="UP000465601"/>
    </source>
</evidence>
<dbReference type="FunFam" id="3.40.50.300:FF:000011">
    <property type="entry name" value="Putative ABC transporter ATP-binding component"/>
    <property type="match status" value="1"/>
</dbReference>
<keyword evidence="2" id="KW-0547">Nucleotide-binding</keyword>
<dbReference type="InterPro" id="IPR017871">
    <property type="entry name" value="ABC_transporter-like_CS"/>
</dbReference>
<dbReference type="SUPFAM" id="SSF52540">
    <property type="entry name" value="P-loop containing nucleoside triphosphate hydrolases"/>
    <property type="match status" value="2"/>
</dbReference>
<dbReference type="OrthoDB" id="9801441at2"/>
<dbReference type="GO" id="GO:0005524">
    <property type="term" value="F:ATP binding"/>
    <property type="evidence" value="ECO:0007669"/>
    <property type="project" value="UniProtKB-KW"/>
</dbReference>
<keyword evidence="4" id="KW-0175">Coiled coil</keyword>
<dbReference type="SMART" id="SM00382">
    <property type="entry name" value="AAA"/>
    <property type="match status" value="2"/>
</dbReference>
<dbReference type="InterPro" id="IPR032781">
    <property type="entry name" value="ABC_tran_Xtn"/>
</dbReference>
<dbReference type="GO" id="GO:0003677">
    <property type="term" value="F:DNA binding"/>
    <property type="evidence" value="ECO:0007669"/>
    <property type="project" value="InterPro"/>
</dbReference>
<evidence type="ECO:0000256" key="3">
    <source>
        <dbReference type="ARBA" id="ARBA00022840"/>
    </source>
</evidence>
<dbReference type="InterPro" id="IPR003593">
    <property type="entry name" value="AAA+_ATPase"/>
</dbReference>
<proteinExistence type="predicted"/>
<dbReference type="PROSITE" id="PS50893">
    <property type="entry name" value="ABC_TRANSPORTER_2"/>
    <property type="match status" value="2"/>
</dbReference>
<dbReference type="Pfam" id="PF12848">
    <property type="entry name" value="ABC_tran_Xtn"/>
    <property type="match status" value="1"/>
</dbReference>
<keyword evidence="3 7" id="KW-0067">ATP-binding</keyword>
<feature type="coiled-coil region" evidence="4">
    <location>
        <begin position="258"/>
        <end position="285"/>
    </location>
</feature>
<dbReference type="InterPro" id="IPR032524">
    <property type="entry name" value="ABC_tran_C"/>
</dbReference>
<dbReference type="PANTHER" id="PTHR42855:SF2">
    <property type="entry name" value="DRUG RESISTANCE ABC TRANSPORTER,ATP-BINDING PROTEIN"/>
    <property type="match status" value="1"/>
</dbReference>
<dbReference type="RefSeq" id="WP_151864904.1">
    <property type="nucleotide sequence ID" value="NZ_WBZB01000011.1"/>
</dbReference>
<keyword evidence="8" id="KW-1185">Reference proteome</keyword>
<reference evidence="7 8" key="1">
    <citation type="submission" date="2019-10" db="EMBL/GenBank/DDBJ databases">
        <title>Alkaliphilus serpentinus sp. nov. and Alkaliphilus pronyensis sp. nov., two novel anaerobic alkaliphilic species isolated from the serpentinized-hosted hydrothermal field of the Prony Bay (New Caledonia).</title>
        <authorList>
            <person name="Postec A."/>
        </authorList>
    </citation>
    <scope>NUCLEOTIDE SEQUENCE [LARGE SCALE GENOMIC DNA]</scope>
    <source>
        <strain evidence="7 8">LacT</strain>
    </source>
</reference>
<dbReference type="InterPro" id="IPR003439">
    <property type="entry name" value="ABC_transporter-like_ATP-bd"/>
</dbReference>
<feature type="domain" description="ABC transporter" evidence="6">
    <location>
        <begin position="4"/>
        <end position="269"/>
    </location>
</feature>
<evidence type="ECO:0000256" key="2">
    <source>
        <dbReference type="ARBA" id="ARBA00022741"/>
    </source>
</evidence>
<gene>
    <name evidence="7" type="ORF">F8153_03135</name>
</gene>
<feature type="region of interest" description="Disordered" evidence="5">
    <location>
        <begin position="545"/>
        <end position="569"/>
    </location>
</feature>
<evidence type="ECO:0000313" key="7">
    <source>
        <dbReference type="EMBL" id="KAB3532077.1"/>
    </source>
</evidence>
<dbReference type="AlphaFoldDB" id="A0A833HQP3"/>
<dbReference type="InterPro" id="IPR027417">
    <property type="entry name" value="P-loop_NTPase"/>
</dbReference>
<dbReference type="PANTHER" id="PTHR42855">
    <property type="entry name" value="ABC TRANSPORTER ATP-BINDING SUBUNIT"/>
    <property type="match status" value="1"/>
</dbReference>